<feature type="transmembrane region" description="Helical" evidence="1">
    <location>
        <begin position="62"/>
        <end position="84"/>
    </location>
</feature>
<evidence type="ECO:0000313" key="4">
    <source>
        <dbReference type="WBParaSite" id="TCNE_0001071901-mRNA-1"/>
    </source>
</evidence>
<accession>A0A183UQE9</accession>
<keyword evidence="1" id="KW-1133">Transmembrane helix</keyword>
<evidence type="ECO:0000256" key="1">
    <source>
        <dbReference type="SAM" id="Phobius"/>
    </source>
</evidence>
<keyword evidence="1" id="KW-0472">Membrane</keyword>
<name>A0A183UQE9_TOXCA</name>
<reference evidence="4" key="1">
    <citation type="submission" date="2016-06" db="UniProtKB">
        <authorList>
            <consortium name="WormBaseParasite"/>
        </authorList>
    </citation>
    <scope>IDENTIFICATION</scope>
</reference>
<dbReference type="Proteomes" id="UP000050794">
    <property type="component" value="Unassembled WGS sequence"/>
</dbReference>
<dbReference type="WBParaSite" id="TCNE_0001071901-mRNA-1">
    <property type="protein sequence ID" value="TCNE_0001071901-mRNA-1"/>
    <property type="gene ID" value="TCNE_0001071901"/>
</dbReference>
<dbReference type="EMBL" id="UYWY01020593">
    <property type="protein sequence ID" value="VDM42040.1"/>
    <property type="molecule type" value="Genomic_DNA"/>
</dbReference>
<gene>
    <name evidence="2" type="ORF">TCNE_LOCUS10719</name>
</gene>
<keyword evidence="1" id="KW-0812">Transmembrane</keyword>
<keyword evidence="3" id="KW-1185">Reference proteome</keyword>
<sequence>MKDYNERKQALKSKFDERSTLYYPTACCEMLHASSAVYMCTALQLSGVALEKASIIQYQITILMFMIVLCDTLAVCIVLIMAIGNRTSVTAIAPQLLISEKKFESVLGPFWIYLLAILFHMVAAGMMCILSINKRYVAYLDEKKSFYAEVKRHLEEPPVEVLPPKST</sequence>
<reference evidence="2 3" key="2">
    <citation type="submission" date="2018-11" db="EMBL/GenBank/DDBJ databases">
        <authorList>
            <consortium name="Pathogen Informatics"/>
        </authorList>
    </citation>
    <scope>NUCLEOTIDE SEQUENCE [LARGE SCALE GENOMIC DNA]</scope>
</reference>
<proteinExistence type="predicted"/>
<evidence type="ECO:0000313" key="3">
    <source>
        <dbReference type="Proteomes" id="UP000050794"/>
    </source>
</evidence>
<protein>
    <submittedName>
        <fullName evidence="2 4">Uncharacterized protein</fullName>
    </submittedName>
</protein>
<dbReference type="AlphaFoldDB" id="A0A183UQE9"/>
<feature type="transmembrane region" description="Helical" evidence="1">
    <location>
        <begin position="110"/>
        <end position="132"/>
    </location>
</feature>
<evidence type="ECO:0000313" key="2">
    <source>
        <dbReference type="EMBL" id="VDM42040.1"/>
    </source>
</evidence>
<organism evidence="3 4">
    <name type="scientific">Toxocara canis</name>
    <name type="common">Canine roundworm</name>
    <dbReference type="NCBI Taxonomy" id="6265"/>
    <lineage>
        <taxon>Eukaryota</taxon>
        <taxon>Metazoa</taxon>
        <taxon>Ecdysozoa</taxon>
        <taxon>Nematoda</taxon>
        <taxon>Chromadorea</taxon>
        <taxon>Rhabditida</taxon>
        <taxon>Spirurina</taxon>
        <taxon>Ascaridomorpha</taxon>
        <taxon>Ascaridoidea</taxon>
        <taxon>Toxocaridae</taxon>
        <taxon>Toxocara</taxon>
    </lineage>
</organism>